<dbReference type="PANTHER" id="PTHR28063:SF1">
    <property type="entry name" value="RNA POLYMERASE II NUCLEAR LOCALIZATION PROTEIN IWR1"/>
    <property type="match status" value="1"/>
</dbReference>
<feature type="compositionally biased region" description="Low complexity" evidence="2">
    <location>
        <begin position="204"/>
        <end position="214"/>
    </location>
</feature>
<feature type="compositionally biased region" description="Acidic residues" evidence="2">
    <location>
        <begin position="363"/>
        <end position="377"/>
    </location>
</feature>
<dbReference type="Proteomes" id="UP000256645">
    <property type="component" value="Unassembled WGS sequence"/>
</dbReference>
<dbReference type="AlphaFoldDB" id="A0A3D8QD02"/>
<dbReference type="GO" id="GO:0006606">
    <property type="term" value="P:protein import into nucleus"/>
    <property type="evidence" value="ECO:0007669"/>
    <property type="project" value="InterPro"/>
</dbReference>
<dbReference type="EMBL" id="PDLM01000016">
    <property type="protein sequence ID" value="RDW59530.1"/>
    <property type="molecule type" value="Genomic_DNA"/>
</dbReference>
<feature type="compositionally biased region" description="Basic and acidic residues" evidence="2">
    <location>
        <begin position="162"/>
        <end position="184"/>
    </location>
</feature>
<protein>
    <recommendedName>
        <fullName evidence="3">Transcription factor Iwr1 domain-containing protein</fullName>
    </recommendedName>
</protein>
<evidence type="ECO:0000313" key="4">
    <source>
        <dbReference type="EMBL" id="RDW59530.1"/>
    </source>
</evidence>
<comment type="similarity">
    <text evidence="1">Belongs to the IWR1/SLC7A6OS family.</text>
</comment>
<feature type="compositionally biased region" description="Polar residues" evidence="2">
    <location>
        <begin position="267"/>
        <end position="281"/>
    </location>
</feature>
<gene>
    <name evidence="4" type="ORF">BP6252_12617</name>
</gene>
<feature type="compositionally biased region" description="Basic and acidic residues" evidence="2">
    <location>
        <begin position="24"/>
        <end position="39"/>
    </location>
</feature>
<dbReference type="OrthoDB" id="6255506at2759"/>
<organism evidence="4 5">
    <name type="scientific">Coleophoma cylindrospora</name>
    <dbReference type="NCBI Taxonomy" id="1849047"/>
    <lineage>
        <taxon>Eukaryota</taxon>
        <taxon>Fungi</taxon>
        <taxon>Dikarya</taxon>
        <taxon>Ascomycota</taxon>
        <taxon>Pezizomycotina</taxon>
        <taxon>Leotiomycetes</taxon>
        <taxon>Helotiales</taxon>
        <taxon>Dermateaceae</taxon>
        <taxon>Coleophoma</taxon>
    </lineage>
</organism>
<evidence type="ECO:0000313" key="5">
    <source>
        <dbReference type="Proteomes" id="UP000256645"/>
    </source>
</evidence>
<proteinExistence type="inferred from homology"/>
<name>A0A3D8QD02_9HELO</name>
<feature type="compositionally biased region" description="Polar residues" evidence="2">
    <location>
        <begin position="134"/>
        <end position="146"/>
    </location>
</feature>
<feature type="domain" description="Transcription factor Iwr1" evidence="3">
    <location>
        <begin position="321"/>
        <end position="390"/>
    </location>
</feature>
<feature type="compositionally biased region" description="Acidic residues" evidence="2">
    <location>
        <begin position="411"/>
        <end position="427"/>
    </location>
</feature>
<comment type="caution">
    <text evidence="4">The sequence shown here is derived from an EMBL/GenBank/DDBJ whole genome shotgun (WGS) entry which is preliminary data.</text>
</comment>
<evidence type="ECO:0000256" key="1">
    <source>
        <dbReference type="ARBA" id="ARBA00010218"/>
    </source>
</evidence>
<feature type="compositionally biased region" description="Acidic residues" evidence="2">
    <location>
        <begin position="386"/>
        <end position="395"/>
    </location>
</feature>
<accession>A0A3D8QD02</accession>
<dbReference type="Pfam" id="PF08574">
    <property type="entry name" value="Iwr1"/>
    <property type="match status" value="1"/>
</dbReference>
<dbReference type="InterPro" id="IPR040150">
    <property type="entry name" value="Iwr1"/>
</dbReference>
<reference evidence="4 5" key="1">
    <citation type="journal article" date="2018" name="IMA Fungus">
        <title>IMA Genome-F 9: Draft genome sequence of Annulohypoxylon stygium, Aspergillus mulundensis, Berkeleyomyces basicola (syn. Thielaviopsis basicola), Ceratocystis smalleyi, two Cercospora beticola strains, Coleophoma cylindrospora, Fusarium fracticaudum, Phialophora cf. hyalina, and Morchella septimelata.</title>
        <authorList>
            <person name="Wingfield B.D."/>
            <person name="Bills G.F."/>
            <person name="Dong Y."/>
            <person name="Huang W."/>
            <person name="Nel W.J."/>
            <person name="Swalarsk-Parry B.S."/>
            <person name="Vaghefi N."/>
            <person name="Wilken P.M."/>
            <person name="An Z."/>
            <person name="de Beer Z.W."/>
            <person name="De Vos L."/>
            <person name="Chen L."/>
            <person name="Duong T.A."/>
            <person name="Gao Y."/>
            <person name="Hammerbacher A."/>
            <person name="Kikkert J.R."/>
            <person name="Li Y."/>
            <person name="Li H."/>
            <person name="Li K."/>
            <person name="Li Q."/>
            <person name="Liu X."/>
            <person name="Ma X."/>
            <person name="Naidoo K."/>
            <person name="Pethybridge S.J."/>
            <person name="Sun J."/>
            <person name="Steenkamp E.T."/>
            <person name="van der Nest M.A."/>
            <person name="van Wyk S."/>
            <person name="Wingfield M.J."/>
            <person name="Xiong C."/>
            <person name="Yue Q."/>
            <person name="Zhang X."/>
        </authorList>
    </citation>
    <scope>NUCLEOTIDE SEQUENCE [LARGE SCALE GENOMIC DNA]</scope>
    <source>
        <strain evidence="4 5">BP6252</strain>
    </source>
</reference>
<feature type="compositionally biased region" description="Low complexity" evidence="2">
    <location>
        <begin position="256"/>
        <end position="266"/>
    </location>
</feature>
<feature type="compositionally biased region" description="Polar residues" evidence="2">
    <location>
        <begin position="70"/>
        <end position="99"/>
    </location>
</feature>
<dbReference type="PANTHER" id="PTHR28063">
    <property type="entry name" value="RNA POLYMERASE II NUCLEAR LOCALIZATION PROTEIN IWR1"/>
    <property type="match status" value="1"/>
</dbReference>
<feature type="region of interest" description="Disordered" evidence="2">
    <location>
        <begin position="24"/>
        <end position="221"/>
    </location>
</feature>
<evidence type="ECO:0000259" key="3">
    <source>
        <dbReference type="Pfam" id="PF08574"/>
    </source>
</evidence>
<sequence>MSLPPATILIKRKATDEPIDYFRVHESAGKRQRRGEDYVFTRQPTQEELNVDTPLSNPPGVRRIKAIHRSASSQSNLAKVTQPTSQDTSTSNQGPTSTKSSHDPPAATVRRPSPVPGSQSVHNVPPTRKFHISRNPTSSAAPQNLTGDAAGRKRGNKNETMFVERRTRRKVAEDSGKASAKERSAQAISTQVSEIRPLKKPGLAARSSVSRVSSQTQNETVNPARVRVPSAFSDDFVAQMQAYTLQEIGHSIAQADSFSSASSSPSVTPRKTQKSKFTPKTPNLRYHERHPESVPPKQSSDIDMHPYTSEEDEEDGEDDSEYIIETYVRVPADSMDTDEAPKAYGLLVLDSQPDIDEFYRNEEDSDEEEVDEEEDENAENHYSADYPDEEVDSDDEYNRNAYNYRTHNASDLEEFDEDDAAFSDEDNDATKYPWMKKSWTAKQGVHIDTDDD</sequence>
<dbReference type="InterPro" id="IPR013883">
    <property type="entry name" value="TF_Iwr1_dom"/>
</dbReference>
<dbReference type="GO" id="GO:0005737">
    <property type="term" value="C:cytoplasm"/>
    <property type="evidence" value="ECO:0007669"/>
    <property type="project" value="TreeGrafter"/>
</dbReference>
<keyword evidence="5" id="KW-1185">Reference proteome</keyword>
<feature type="compositionally biased region" description="Acidic residues" evidence="2">
    <location>
        <begin position="309"/>
        <end position="322"/>
    </location>
</feature>
<feature type="region of interest" description="Disordered" evidence="2">
    <location>
        <begin position="256"/>
        <end position="429"/>
    </location>
</feature>
<evidence type="ECO:0000256" key="2">
    <source>
        <dbReference type="SAM" id="MobiDB-lite"/>
    </source>
</evidence>